<accession>A0A2S3GVY9</accession>
<sequence>MQAMESRRNTKSKRRYLCCSFHLKFTNCLFGAPMSSAADTMKLQETTEKHERIICCEKFVNYPCTPTKYLLCTH</sequence>
<proteinExistence type="predicted"/>
<organism evidence="1">
    <name type="scientific">Panicum hallii</name>
    <dbReference type="NCBI Taxonomy" id="206008"/>
    <lineage>
        <taxon>Eukaryota</taxon>
        <taxon>Viridiplantae</taxon>
        <taxon>Streptophyta</taxon>
        <taxon>Embryophyta</taxon>
        <taxon>Tracheophyta</taxon>
        <taxon>Spermatophyta</taxon>
        <taxon>Magnoliopsida</taxon>
        <taxon>Liliopsida</taxon>
        <taxon>Poales</taxon>
        <taxon>Poaceae</taxon>
        <taxon>PACMAD clade</taxon>
        <taxon>Panicoideae</taxon>
        <taxon>Panicodae</taxon>
        <taxon>Paniceae</taxon>
        <taxon>Panicinae</taxon>
        <taxon>Panicum</taxon>
        <taxon>Panicum sect. Panicum</taxon>
    </lineage>
</organism>
<dbReference type="Gramene" id="PAN09737">
    <property type="protein sequence ID" value="PAN09737"/>
    <property type="gene ID" value="PAHAL_2G048300"/>
</dbReference>
<evidence type="ECO:0000313" key="1">
    <source>
        <dbReference type="EMBL" id="PAN09737.1"/>
    </source>
</evidence>
<protein>
    <submittedName>
        <fullName evidence="1">Uncharacterized protein</fullName>
    </submittedName>
</protein>
<dbReference type="AlphaFoldDB" id="A0A2S3GVY9"/>
<reference evidence="1" key="1">
    <citation type="submission" date="2018-04" db="EMBL/GenBank/DDBJ databases">
        <title>WGS assembly of Panicum hallii.</title>
        <authorList>
            <person name="Lovell J."/>
            <person name="Jenkins J."/>
            <person name="Lowry D."/>
            <person name="Mamidi S."/>
            <person name="Sreedasyam A."/>
            <person name="Weng X."/>
            <person name="Barry K."/>
            <person name="Bonette J."/>
            <person name="Campitelli B."/>
            <person name="Daum C."/>
            <person name="Gordon S."/>
            <person name="Gould B."/>
            <person name="Lipzen A."/>
            <person name="Macqueen A."/>
            <person name="Palacio-Mejia J."/>
            <person name="Plott C."/>
            <person name="Shakirov E."/>
            <person name="Shu S."/>
            <person name="Yoshinaga Y."/>
            <person name="Zane M."/>
            <person name="Rokhsar D."/>
            <person name="Grimwood J."/>
            <person name="Schmutz J."/>
            <person name="Juenger T."/>
        </authorList>
    </citation>
    <scope>NUCLEOTIDE SEQUENCE [LARGE SCALE GENOMIC DNA]</scope>
    <source>
        <strain evidence="1">FIL2</strain>
    </source>
</reference>
<gene>
    <name evidence="1" type="ORF">PAHAL_2G048300</name>
</gene>
<name>A0A2S3GVY9_9POAL</name>
<dbReference type="Proteomes" id="UP000243499">
    <property type="component" value="Chromosome 2"/>
</dbReference>
<dbReference type="EMBL" id="CM008047">
    <property type="protein sequence ID" value="PAN09737.1"/>
    <property type="molecule type" value="Genomic_DNA"/>
</dbReference>